<dbReference type="PANTHER" id="PTHR48075:SF5">
    <property type="entry name" value="3-HYDROXYBUTYRYL-COA DEHYDROGENASE"/>
    <property type="match status" value="1"/>
</dbReference>
<dbReference type="PROSITE" id="PS00067">
    <property type="entry name" value="3HCDH"/>
    <property type="match status" value="1"/>
</dbReference>
<comment type="caution">
    <text evidence="5">The sequence shown here is derived from an EMBL/GenBank/DDBJ whole genome shotgun (WGS) entry which is preliminary data.</text>
</comment>
<gene>
    <name evidence="5" type="primary">paaH</name>
    <name evidence="5" type="ORF">Q0A17_04515</name>
</gene>
<evidence type="ECO:0000313" key="6">
    <source>
        <dbReference type="Proteomes" id="UP001174867"/>
    </source>
</evidence>
<accession>A0ABT8PSF7</accession>
<dbReference type="EMBL" id="JAUJYW010000002">
    <property type="protein sequence ID" value="MDN8598686.1"/>
    <property type="molecule type" value="Genomic_DNA"/>
</dbReference>
<dbReference type="Gene3D" id="3.30.750.190">
    <property type="match status" value="1"/>
</dbReference>
<dbReference type="RefSeq" id="WP_301697185.1">
    <property type="nucleotide sequence ID" value="NZ_JAUJYW010000002.1"/>
</dbReference>
<dbReference type="Pfam" id="PF00725">
    <property type="entry name" value="3HCDH"/>
    <property type="match status" value="2"/>
</dbReference>
<feature type="domain" description="3-hydroxyacyl-CoA dehydrogenase NAD binding" evidence="3">
    <location>
        <begin position="7"/>
        <end position="184"/>
    </location>
</feature>
<feature type="domain" description="3-hydroxyacyl-CoA dehydrogenase C-terminal" evidence="2">
    <location>
        <begin position="389"/>
        <end position="466"/>
    </location>
</feature>
<dbReference type="Gene3D" id="3.40.50.720">
    <property type="entry name" value="NAD(P)-binding Rossmann-like Domain"/>
    <property type="match status" value="1"/>
</dbReference>
<evidence type="ECO:0000259" key="2">
    <source>
        <dbReference type="Pfam" id="PF00725"/>
    </source>
</evidence>
<keyword evidence="6" id="KW-1185">Reference proteome</keyword>
<dbReference type="InterPro" id="IPR006180">
    <property type="entry name" value="3-OHacyl-CoA_DH_CS"/>
</dbReference>
<dbReference type="SUPFAM" id="SSF48179">
    <property type="entry name" value="6-phosphogluconate dehydrogenase C-terminal domain-like"/>
    <property type="match status" value="2"/>
</dbReference>
<feature type="domain" description="3-hydroxyacyl-CoA dehydrogenase C-terminal" evidence="2">
    <location>
        <begin position="188"/>
        <end position="285"/>
    </location>
</feature>
<proteinExistence type="predicted"/>
<feature type="domain" description="3-hydroxybutyryl-CoA dehydrogenase reduced Rossmann-fold" evidence="4">
    <location>
        <begin position="324"/>
        <end position="386"/>
    </location>
</feature>
<dbReference type="Pfam" id="PF02737">
    <property type="entry name" value="3HCDH_N"/>
    <property type="match status" value="1"/>
</dbReference>
<dbReference type="InterPro" id="IPR041040">
    <property type="entry name" value="3HCDH_RFF"/>
</dbReference>
<dbReference type="Pfam" id="PF18321">
    <property type="entry name" value="3HCDH_RFF"/>
    <property type="match status" value="1"/>
</dbReference>
<dbReference type="InterPro" id="IPR008927">
    <property type="entry name" value="6-PGluconate_DH-like_C_sf"/>
</dbReference>
<organism evidence="5 6">
    <name type="scientific">Citrobacter enshiensis</name>
    <dbReference type="NCBI Taxonomy" id="2971264"/>
    <lineage>
        <taxon>Bacteria</taxon>
        <taxon>Pseudomonadati</taxon>
        <taxon>Pseudomonadota</taxon>
        <taxon>Gammaproteobacteria</taxon>
        <taxon>Enterobacterales</taxon>
        <taxon>Enterobacteriaceae</taxon>
        <taxon>Citrobacter</taxon>
    </lineage>
</organism>
<dbReference type="PANTHER" id="PTHR48075">
    <property type="entry name" value="3-HYDROXYACYL-COA DEHYDROGENASE FAMILY PROTEIN"/>
    <property type="match status" value="1"/>
</dbReference>
<name>A0ABT8PSF7_9ENTR</name>
<evidence type="ECO:0000259" key="4">
    <source>
        <dbReference type="Pfam" id="PF18321"/>
    </source>
</evidence>
<dbReference type="InterPro" id="IPR006176">
    <property type="entry name" value="3-OHacyl-CoA_DH_NAD-bd"/>
</dbReference>
<evidence type="ECO:0000256" key="1">
    <source>
        <dbReference type="ARBA" id="ARBA00023002"/>
    </source>
</evidence>
<dbReference type="Proteomes" id="UP001174867">
    <property type="component" value="Unassembled WGS sequence"/>
</dbReference>
<evidence type="ECO:0000313" key="5">
    <source>
        <dbReference type="EMBL" id="MDN8598686.1"/>
    </source>
</evidence>
<dbReference type="InterPro" id="IPR006108">
    <property type="entry name" value="3HC_DH_C"/>
</dbReference>
<sequence>MMTRIQTVAVIGSGTMGAGIAEVAASHGHQVLLYDISAAAVSRGVDGIRRRLESRVARGKLTAATCETMLARLIPVTDIDSLAAADLVIEAASERLEIKQALFSQLAEICQPHTLLTSNTSSISITAIAASVSHPERVAGLHFFNPAPVMKLVEVVSGLATSEAVVEQLCNLAMSWGKQPVRCQSTPGFIVNRVARPFYSEAWRALEEQVAAPEVIDAALRGGGGFPMGPLELTDLIGQDVNFAVTCSVFNAFWQERRFLPSLVQQELVMAGRLGKKSGHGVYDWRTERAPAEVVGAVSASYGPVKIEKISDGVTELDDVLLIETQGETAQVLALRTGRAVVVVDRMEGDVAIVAAADSNPRSATQKAIYYLQQQGKNVLHIADYPGLLVWRTVAMIVNEALDTLQKGVATEQDIDTAMRLGVNYPCGPLAWGERLGWQRLLILLENLQRHYGEERYRPCSLLRQRALLESGYES</sequence>
<dbReference type="InterPro" id="IPR036291">
    <property type="entry name" value="NAD(P)-bd_dom_sf"/>
</dbReference>
<dbReference type="SUPFAM" id="SSF51735">
    <property type="entry name" value="NAD(P)-binding Rossmann-fold domains"/>
    <property type="match status" value="1"/>
</dbReference>
<keyword evidence="1" id="KW-0560">Oxidoreductase</keyword>
<dbReference type="InterPro" id="IPR011967">
    <property type="entry name" value="3-OHacyl-CoA_DH_PaaH"/>
</dbReference>
<reference evidence="5 6" key="1">
    <citation type="submission" date="2023-07" db="EMBL/GenBank/DDBJ databases">
        <title>Citrobacter selenititolerans sp. nov., isolated from seleniferous soil.</title>
        <authorList>
            <person name="Zhang S."/>
            <person name="Li K."/>
            <person name="Peng J."/>
            <person name="Wang H."/>
            <person name="Sun J."/>
            <person name="Guo Y."/>
        </authorList>
    </citation>
    <scope>NUCLEOTIDE SEQUENCE [LARGE SCALE GENOMIC DNA]</scope>
    <source>
        <strain evidence="5 6">S2-9</strain>
    </source>
</reference>
<dbReference type="NCBIfam" id="TIGR02279">
    <property type="entry name" value="PaaC-3OHAcCoADH"/>
    <property type="match status" value="1"/>
</dbReference>
<dbReference type="Gene3D" id="1.10.1040.50">
    <property type="match status" value="1"/>
</dbReference>
<protein>
    <submittedName>
        <fullName evidence="5">3-hydroxyacyl-CoA dehydrogenase PaaH</fullName>
    </submittedName>
</protein>
<evidence type="ECO:0000259" key="3">
    <source>
        <dbReference type="Pfam" id="PF02737"/>
    </source>
</evidence>